<evidence type="ECO:0000256" key="1">
    <source>
        <dbReference type="SAM" id="MobiDB-lite"/>
    </source>
</evidence>
<gene>
    <name evidence="3" type="ORF">U9M48_043796</name>
</gene>
<accession>A0AAQ3XIX2</accession>
<keyword evidence="2" id="KW-0812">Transmembrane</keyword>
<reference evidence="3 4" key="1">
    <citation type="submission" date="2024-02" db="EMBL/GenBank/DDBJ databases">
        <title>High-quality chromosome-scale genome assembly of Pensacola bahiagrass (Paspalum notatum Flugge var. saurae).</title>
        <authorList>
            <person name="Vega J.M."/>
            <person name="Podio M."/>
            <person name="Orjuela J."/>
            <person name="Siena L.A."/>
            <person name="Pessino S.C."/>
            <person name="Combes M.C."/>
            <person name="Mariac C."/>
            <person name="Albertini E."/>
            <person name="Pupilli F."/>
            <person name="Ortiz J.P.A."/>
            <person name="Leblanc O."/>
        </authorList>
    </citation>
    <scope>NUCLEOTIDE SEQUENCE [LARGE SCALE GENOMIC DNA]</scope>
    <source>
        <strain evidence="3">R1</strain>
        <tissue evidence="3">Leaf</tissue>
    </source>
</reference>
<dbReference type="AlphaFoldDB" id="A0AAQ3XIX2"/>
<proteinExistence type="predicted"/>
<keyword evidence="4" id="KW-1185">Reference proteome</keyword>
<keyword evidence="2" id="KW-0472">Membrane</keyword>
<feature type="transmembrane region" description="Helical" evidence="2">
    <location>
        <begin position="39"/>
        <end position="60"/>
    </location>
</feature>
<name>A0AAQ3XIX2_PASNO</name>
<keyword evidence="2" id="KW-1133">Transmembrane helix</keyword>
<dbReference type="Proteomes" id="UP001341281">
    <property type="component" value="Chromosome 10"/>
</dbReference>
<dbReference type="EMBL" id="CP144754">
    <property type="protein sequence ID" value="WVZ98337.1"/>
    <property type="molecule type" value="Genomic_DNA"/>
</dbReference>
<feature type="region of interest" description="Disordered" evidence="1">
    <location>
        <begin position="1"/>
        <end position="20"/>
    </location>
</feature>
<evidence type="ECO:0000313" key="4">
    <source>
        <dbReference type="Proteomes" id="UP001341281"/>
    </source>
</evidence>
<evidence type="ECO:0000256" key="2">
    <source>
        <dbReference type="SAM" id="Phobius"/>
    </source>
</evidence>
<protein>
    <submittedName>
        <fullName evidence="3">Uncharacterized protein</fullName>
    </submittedName>
</protein>
<sequence>MAASASGEGKTGSHDPGDAALPRVRMEAHWLWLVKNQLVLARMAALLGRSLLLLLVRVLVSKGGCLSSSYSGDS</sequence>
<evidence type="ECO:0000313" key="3">
    <source>
        <dbReference type="EMBL" id="WVZ98337.1"/>
    </source>
</evidence>
<organism evidence="3 4">
    <name type="scientific">Paspalum notatum var. saurae</name>
    <dbReference type="NCBI Taxonomy" id="547442"/>
    <lineage>
        <taxon>Eukaryota</taxon>
        <taxon>Viridiplantae</taxon>
        <taxon>Streptophyta</taxon>
        <taxon>Embryophyta</taxon>
        <taxon>Tracheophyta</taxon>
        <taxon>Spermatophyta</taxon>
        <taxon>Magnoliopsida</taxon>
        <taxon>Liliopsida</taxon>
        <taxon>Poales</taxon>
        <taxon>Poaceae</taxon>
        <taxon>PACMAD clade</taxon>
        <taxon>Panicoideae</taxon>
        <taxon>Andropogonodae</taxon>
        <taxon>Paspaleae</taxon>
        <taxon>Paspalinae</taxon>
        <taxon>Paspalum</taxon>
    </lineage>
</organism>